<dbReference type="RefSeq" id="WP_153483452.1">
    <property type="nucleotide sequence ID" value="NZ_VDEQ01000140.1"/>
</dbReference>
<keyword evidence="6" id="KW-1185">Reference proteome</keyword>
<evidence type="ECO:0000256" key="4">
    <source>
        <dbReference type="SAM" id="MobiDB-lite"/>
    </source>
</evidence>
<feature type="compositionally biased region" description="Basic and acidic residues" evidence="4">
    <location>
        <begin position="106"/>
        <end position="122"/>
    </location>
</feature>
<keyword evidence="1" id="KW-0846">Cobalamin</keyword>
<reference evidence="5 6" key="1">
    <citation type="submission" date="2019-06" db="EMBL/GenBank/DDBJ databases">
        <title>Comparative genomics and metabolomics analyses of clavulanic acid producing Streptomyces species provides insight into specialized metabolism and evolution of beta-lactam biosynthetic gene clusters.</title>
        <authorList>
            <person name="Moore M.A."/>
            <person name="Cruz-Morales P."/>
            <person name="Barona Gomez F."/>
            <person name="Kapil T."/>
        </authorList>
    </citation>
    <scope>NUCLEOTIDE SEQUENCE [LARGE SCALE GENOMIC DNA]</scope>
    <source>
        <strain evidence="5 6">T-272</strain>
    </source>
</reference>
<dbReference type="PIRSF" id="PIRSF001495">
    <property type="entry name" value="Met_asp_mut_epsi"/>
    <property type="match status" value="1"/>
</dbReference>
<dbReference type="SUPFAM" id="SSF51703">
    <property type="entry name" value="Cobalamin (vitamin B12)-dependent enzymes"/>
    <property type="match status" value="1"/>
</dbReference>
<protein>
    <submittedName>
        <fullName evidence="5">Methylaspartate mutase</fullName>
    </submittedName>
</protein>
<dbReference type="Pfam" id="PF06368">
    <property type="entry name" value="Met_asp_mut_E"/>
    <property type="match status" value="2"/>
</dbReference>
<gene>
    <name evidence="5" type="ORF">FFZ77_13975</name>
</gene>
<proteinExistence type="predicted"/>
<feature type="region of interest" description="Disordered" evidence="4">
    <location>
        <begin position="104"/>
        <end position="133"/>
    </location>
</feature>
<organism evidence="5 6">
    <name type="scientific">Streptomyces katsurahamanus</name>
    <dbReference type="NCBI Taxonomy" id="2577098"/>
    <lineage>
        <taxon>Bacteria</taxon>
        <taxon>Bacillati</taxon>
        <taxon>Actinomycetota</taxon>
        <taxon>Actinomycetes</taxon>
        <taxon>Kitasatosporales</taxon>
        <taxon>Streptomycetaceae</taxon>
        <taxon>Streptomyces</taxon>
    </lineage>
</organism>
<dbReference type="Gene3D" id="3.20.20.240">
    <property type="entry name" value="Methylmalonyl-CoA mutase"/>
    <property type="match status" value="1"/>
</dbReference>
<evidence type="ECO:0000256" key="2">
    <source>
        <dbReference type="ARBA" id="ARBA00023235"/>
    </source>
</evidence>
<evidence type="ECO:0000256" key="1">
    <source>
        <dbReference type="ARBA" id="ARBA00022628"/>
    </source>
</evidence>
<dbReference type="Proteomes" id="UP000460558">
    <property type="component" value="Unassembled WGS sequence"/>
</dbReference>
<dbReference type="EMBL" id="VDEQ01000140">
    <property type="protein sequence ID" value="MQS36678.1"/>
    <property type="molecule type" value="Genomic_DNA"/>
</dbReference>
<sequence>MSTPRPPLSPFAAAVGAAHRDGELVVQPRMGFPDAARMREGLLAVRAARARTVGTVTVDSYTRVGDHASARAALDAGTDLNGYPIVAHGPAALRRMLDGLLGGACDDGKPGDGEPGSDHPDDAEPGGSEPGFAVQIRHGSADPLPIVETLLAAGLDATEGGPVSYCLPYSRTPLADAVSAWARACELLAERSGGTAHLESFGGCLLGQLCPPSLLVAMSVLEGLFFRRYGLRSVSLSYAQQTSPAQDAEALAALRLLAAEYLPGLDRHLVLYSYMGVFPRSRHGALALLRAGAELAARTGVERLIVKTPAEAHRIPAVQDSVLALEVAAAAARSTPPSYGAPDDREFGVLAEARALVEAVLELAPDIGTALIRAFRTGLLDVPYCLHADNANRSRGFIDGLGSLQWRTAGAMPVRTAAAGPEARAPRAEELIDMLSYVQRAYDQGARISPGAPTPLKERS</sequence>
<evidence type="ECO:0000256" key="3">
    <source>
        <dbReference type="ARBA" id="ARBA00023285"/>
    </source>
</evidence>
<name>A0ABW9NTP2_9ACTN</name>
<dbReference type="InterPro" id="IPR016176">
    <property type="entry name" value="Cbl-dep_enz_cat"/>
</dbReference>
<keyword evidence="3" id="KW-0170">Cobalt</keyword>
<keyword evidence="2" id="KW-0413">Isomerase</keyword>
<evidence type="ECO:0000313" key="6">
    <source>
        <dbReference type="Proteomes" id="UP000460558"/>
    </source>
</evidence>
<evidence type="ECO:0000313" key="5">
    <source>
        <dbReference type="EMBL" id="MQS36678.1"/>
    </source>
</evidence>
<comment type="caution">
    <text evidence="5">The sequence shown here is derived from an EMBL/GenBank/DDBJ whole genome shotgun (WGS) entry which is preliminary data.</text>
</comment>
<dbReference type="InterPro" id="IPR006396">
    <property type="entry name" value="Glu_mut_E"/>
</dbReference>
<accession>A0ABW9NTP2</accession>